<sequence>MPATEVDPLLPTHSTRDTDDYGLSYWIKGFHLALPKNKPAARVMLACCALEVLEGCCALMESYLVQHLIARDKAHLIVVSSLVFATIDPIISDCKAVLQAVTNRETHRSIMSTLERKSWDQTDNESKKGLSINKISAIDTYYQEIRSLVLNLVTLAFSTGSLVANSWSQSSFLVVIYLIYSILDNTFDATDILQCHATTHDLLAAKSQLSGRSLHDAQFENSFGTYHRLDVKHQVARLRRTWKRPAGGRWEVIGVGYLNTYRQNGRLKRIFEAGARSRAGMDRVLNELNA</sequence>
<dbReference type="Proteomes" id="UP000308724">
    <property type="component" value="Unassembled WGS sequence"/>
</dbReference>
<gene>
    <name evidence="1" type="ORF">D6C78_07696</name>
</gene>
<evidence type="ECO:0000313" key="1">
    <source>
        <dbReference type="EMBL" id="TIA33234.1"/>
    </source>
</evidence>
<reference evidence="1 2" key="1">
    <citation type="submission" date="2018-10" db="EMBL/GenBank/DDBJ databases">
        <title>Fifty Aureobasidium pullulans genomes reveal a recombining polyextremotolerant generalist.</title>
        <authorList>
            <person name="Gostincar C."/>
            <person name="Turk M."/>
            <person name="Zajc J."/>
            <person name="Gunde-Cimerman N."/>
        </authorList>
    </citation>
    <scope>NUCLEOTIDE SEQUENCE [LARGE SCALE GENOMIC DNA]</scope>
    <source>
        <strain evidence="1 2">EXF-1645</strain>
    </source>
</reference>
<comment type="caution">
    <text evidence="1">The sequence shown here is derived from an EMBL/GenBank/DDBJ whole genome shotgun (WGS) entry which is preliminary data.</text>
</comment>
<evidence type="ECO:0000313" key="2">
    <source>
        <dbReference type="Proteomes" id="UP000308724"/>
    </source>
</evidence>
<proteinExistence type="predicted"/>
<organism evidence="1 2">
    <name type="scientific">Aureobasidium pullulans</name>
    <name type="common">Black yeast</name>
    <name type="synonym">Pullularia pullulans</name>
    <dbReference type="NCBI Taxonomy" id="5580"/>
    <lineage>
        <taxon>Eukaryota</taxon>
        <taxon>Fungi</taxon>
        <taxon>Dikarya</taxon>
        <taxon>Ascomycota</taxon>
        <taxon>Pezizomycotina</taxon>
        <taxon>Dothideomycetes</taxon>
        <taxon>Dothideomycetidae</taxon>
        <taxon>Dothideales</taxon>
        <taxon>Saccotheciaceae</taxon>
        <taxon>Aureobasidium</taxon>
    </lineage>
</organism>
<dbReference type="EMBL" id="QZBZ01000203">
    <property type="protein sequence ID" value="TIA33234.1"/>
    <property type="molecule type" value="Genomic_DNA"/>
</dbReference>
<dbReference type="AlphaFoldDB" id="A0A4T0BMG0"/>
<protein>
    <submittedName>
        <fullName evidence="1">Uncharacterized protein</fullName>
    </submittedName>
</protein>
<name>A0A4T0BMG0_AURPU</name>
<accession>A0A4T0BMG0</accession>